<dbReference type="InterPro" id="IPR016181">
    <property type="entry name" value="Acyl_CoA_acyltransferase"/>
</dbReference>
<feature type="domain" description="N-acetyltransferase" evidence="2">
    <location>
        <begin position="17"/>
        <end position="165"/>
    </location>
</feature>
<protein>
    <recommendedName>
        <fullName evidence="2">N-acetyltransferase domain-containing protein</fullName>
    </recommendedName>
</protein>
<dbReference type="SUPFAM" id="SSF55729">
    <property type="entry name" value="Acyl-CoA N-acyltransferases (Nat)"/>
    <property type="match status" value="1"/>
</dbReference>
<dbReference type="RefSeq" id="WP_094548759.1">
    <property type="nucleotide sequence ID" value="NZ_MQWB01000001.1"/>
</dbReference>
<evidence type="ECO:0000259" key="2">
    <source>
        <dbReference type="PROSITE" id="PS51186"/>
    </source>
</evidence>
<dbReference type="InterPro" id="IPR000182">
    <property type="entry name" value="GNAT_dom"/>
</dbReference>
<dbReference type="InParanoid" id="A0A259U089"/>
<dbReference type="EMBL" id="MQWB01000001">
    <property type="protein sequence ID" value="OZC03419.1"/>
    <property type="molecule type" value="Genomic_DNA"/>
</dbReference>
<feature type="region of interest" description="Disordered" evidence="1">
    <location>
        <begin position="1"/>
        <end position="22"/>
    </location>
</feature>
<dbReference type="OrthoDB" id="5570877at2"/>
<gene>
    <name evidence="3" type="ORF">BSZ36_10770</name>
</gene>
<evidence type="ECO:0000313" key="4">
    <source>
        <dbReference type="Proteomes" id="UP000216446"/>
    </source>
</evidence>
<dbReference type="PROSITE" id="PS51186">
    <property type="entry name" value="GNAT"/>
    <property type="match status" value="1"/>
</dbReference>
<dbReference type="Proteomes" id="UP000216446">
    <property type="component" value="Unassembled WGS sequence"/>
</dbReference>
<proteinExistence type="predicted"/>
<keyword evidence="4" id="KW-1185">Reference proteome</keyword>
<sequence length="350" mass="38081">MSATGPHAAGTPEADGLTIRRATPEDEGAIIQLIRESMGPDDAVEWSAEFWRWKHERNPFGTSPVLVAEDAGRLVGLRTFMRWMWTCEGRPVPAVRAVDTATHPDYRGRGIFRRLTVRLRDEMGEEGVAMVFNTPNDKSRPGYLKMGWEVVGNPTVWVRPVRPLRAARGLLSGDGSPLAPTVRAEAAVTALDSPGVASIVDAAGAGGVGRYHTAPTLDYLRWRYGAIPGSDYHVAVRGDGSGGALLVVKTRLRGRIRELRVCDVVANESAESRRNARVLLRRAGRLAHVDAVIVMPTPEARWSDLARAGYVPVPRSGPTLTVYPLDLAPGVPRPTLLNNWSSSIGAFELF</sequence>
<dbReference type="Gene3D" id="3.40.630.30">
    <property type="match status" value="1"/>
</dbReference>
<dbReference type="AlphaFoldDB" id="A0A259U089"/>
<evidence type="ECO:0000313" key="3">
    <source>
        <dbReference type="EMBL" id="OZC03419.1"/>
    </source>
</evidence>
<organism evidence="3 4">
    <name type="scientific">Rubricoccus marinus</name>
    <dbReference type="NCBI Taxonomy" id="716817"/>
    <lineage>
        <taxon>Bacteria</taxon>
        <taxon>Pseudomonadati</taxon>
        <taxon>Rhodothermota</taxon>
        <taxon>Rhodothermia</taxon>
        <taxon>Rhodothermales</taxon>
        <taxon>Rubricoccaceae</taxon>
        <taxon>Rubricoccus</taxon>
    </lineage>
</organism>
<name>A0A259U089_9BACT</name>
<evidence type="ECO:0000256" key="1">
    <source>
        <dbReference type="SAM" id="MobiDB-lite"/>
    </source>
</evidence>
<accession>A0A259U089</accession>
<dbReference type="GO" id="GO:0016747">
    <property type="term" value="F:acyltransferase activity, transferring groups other than amino-acyl groups"/>
    <property type="evidence" value="ECO:0007669"/>
    <property type="project" value="InterPro"/>
</dbReference>
<dbReference type="CDD" id="cd04301">
    <property type="entry name" value="NAT_SF"/>
    <property type="match status" value="1"/>
</dbReference>
<comment type="caution">
    <text evidence="3">The sequence shown here is derived from an EMBL/GenBank/DDBJ whole genome shotgun (WGS) entry which is preliminary data.</text>
</comment>
<dbReference type="Pfam" id="PF13527">
    <property type="entry name" value="Acetyltransf_9"/>
    <property type="match status" value="1"/>
</dbReference>
<reference evidence="3 4" key="1">
    <citation type="submission" date="2016-11" db="EMBL/GenBank/DDBJ databases">
        <title>Study of marine rhodopsin-containing bacteria.</title>
        <authorList>
            <person name="Yoshizawa S."/>
            <person name="Kumagai Y."/>
            <person name="Kogure K."/>
        </authorList>
    </citation>
    <scope>NUCLEOTIDE SEQUENCE [LARGE SCALE GENOMIC DNA]</scope>
    <source>
        <strain evidence="3 4">SG-29</strain>
    </source>
</reference>